<comment type="caution">
    <text evidence="2">The sequence shown here is derived from an EMBL/GenBank/DDBJ whole genome shotgun (WGS) entry which is preliminary data.</text>
</comment>
<protein>
    <submittedName>
        <fullName evidence="2">Putative ribonuclease H-like domain-containing protein</fullName>
    </submittedName>
</protein>
<dbReference type="GO" id="GO:0004523">
    <property type="term" value="F:RNA-DNA hybrid ribonuclease activity"/>
    <property type="evidence" value="ECO:0007669"/>
    <property type="project" value="InterPro"/>
</dbReference>
<dbReference type="InterPro" id="IPR002156">
    <property type="entry name" value="RNaseH_domain"/>
</dbReference>
<gene>
    <name evidence="2" type="ORF">RchiOBHm_Chr3g0476031</name>
</gene>
<dbReference type="InterPro" id="IPR053151">
    <property type="entry name" value="RNase_H-like"/>
</dbReference>
<sequence>MSIAKMQLSLKFGARSPPSGFIKLNSDGSWISTSGEGGIGVIARNEHGQLMGGTAKSVTTSTALQVELQAISDGLSLAISNGWSNVEVESDNQKGR</sequence>
<dbReference type="Proteomes" id="UP000238479">
    <property type="component" value="Chromosome 3"/>
</dbReference>
<reference evidence="2 3" key="1">
    <citation type="journal article" date="2018" name="Nat. Genet.">
        <title>The Rosa genome provides new insights in the design of modern roses.</title>
        <authorList>
            <person name="Bendahmane M."/>
        </authorList>
    </citation>
    <scope>NUCLEOTIDE SEQUENCE [LARGE SCALE GENOMIC DNA]</scope>
    <source>
        <strain evidence="3">cv. Old Blush</strain>
    </source>
</reference>
<keyword evidence="3" id="KW-1185">Reference proteome</keyword>
<dbReference type="PROSITE" id="PS50879">
    <property type="entry name" value="RNASE_H_1"/>
    <property type="match status" value="1"/>
</dbReference>
<dbReference type="Gramene" id="PRQ44148">
    <property type="protein sequence ID" value="PRQ44148"/>
    <property type="gene ID" value="RchiOBHm_Chr3g0476031"/>
</dbReference>
<dbReference type="InterPro" id="IPR036397">
    <property type="entry name" value="RNaseH_sf"/>
</dbReference>
<dbReference type="PANTHER" id="PTHR47723">
    <property type="entry name" value="OS05G0353850 PROTEIN"/>
    <property type="match status" value="1"/>
</dbReference>
<dbReference type="AlphaFoldDB" id="A0A2P6RCI6"/>
<evidence type="ECO:0000313" key="2">
    <source>
        <dbReference type="EMBL" id="PRQ44148.1"/>
    </source>
</evidence>
<dbReference type="EMBL" id="PDCK01000041">
    <property type="protein sequence ID" value="PRQ44148.1"/>
    <property type="molecule type" value="Genomic_DNA"/>
</dbReference>
<dbReference type="InterPro" id="IPR044730">
    <property type="entry name" value="RNase_H-like_dom_plant"/>
</dbReference>
<name>A0A2P6RCI6_ROSCH</name>
<dbReference type="GO" id="GO:0003676">
    <property type="term" value="F:nucleic acid binding"/>
    <property type="evidence" value="ECO:0007669"/>
    <property type="project" value="InterPro"/>
</dbReference>
<dbReference type="Pfam" id="PF13456">
    <property type="entry name" value="RVT_3"/>
    <property type="match status" value="1"/>
</dbReference>
<dbReference type="InterPro" id="IPR012337">
    <property type="entry name" value="RNaseH-like_sf"/>
</dbReference>
<evidence type="ECO:0000313" key="3">
    <source>
        <dbReference type="Proteomes" id="UP000238479"/>
    </source>
</evidence>
<dbReference type="CDD" id="cd06222">
    <property type="entry name" value="RNase_H_like"/>
    <property type="match status" value="1"/>
</dbReference>
<dbReference type="Gene3D" id="3.30.420.10">
    <property type="entry name" value="Ribonuclease H-like superfamily/Ribonuclease H"/>
    <property type="match status" value="1"/>
</dbReference>
<proteinExistence type="predicted"/>
<evidence type="ECO:0000259" key="1">
    <source>
        <dbReference type="PROSITE" id="PS50879"/>
    </source>
</evidence>
<dbReference type="SUPFAM" id="SSF53098">
    <property type="entry name" value="Ribonuclease H-like"/>
    <property type="match status" value="1"/>
</dbReference>
<accession>A0A2P6RCI6</accession>
<feature type="domain" description="RNase H type-1" evidence="1">
    <location>
        <begin position="18"/>
        <end position="96"/>
    </location>
</feature>
<organism evidence="2 3">
    <name type="scientific">Rosa chinensis</name>
    <name type="common">China rose</name>
    <dbReference type="NCBI Taxonomy" id="74649"/>
    <lineage>
        <taxon>Eukaryota</taxon>
        <taxon>Viridiplantae</taxon>
        <taxon>Streptophyta</taxon>
        <taxon>Embryophyta</taxon>
        <taxon>Tracheophyta</taxon>
        <taxon>Spermatophyta</taxon>
        <taxon>Magnoliopsida</taxon>
        <taxon>eudicotyledons</taxon>
        <taxon>Gunneridae</taxon>
        <taxon>Pentapetalae</taxon>
        <taxon>rosids</taxon>
        <taxon>fabids</taxon>
        <taxon>Rosales</taxon>
        <taxon>Rosaceae</taxon>
        <taxon>Rosoideae</taxon>
        <taxon>Rosoideae incertae sedis</taxon>
        <taxon>Rosa</taxon>
    </lineage>
</organism>
<dbReference type="PANTHER" id="PTHR47723:SF19">
    <property type="entry name" value="POLYNUCLEOTIDYL TRANSFERASE, RIBONUCLEASE H-LIKE SUPERFAMILY PROTEIN"/>
    <property type="match status" value="1"/>
</dbReference>